<evidence type="ECO:0000313" key="3">
    <source>
        <dbReference type="Proteomes" id="UP000075881"/>
    </source>
</evidence>
<evidence type="ECO:0000313" key="2">
    <source>
        <dbReference type="EnsemblMetazoa" id="ACHR006352-PA"/>
    </source>
</evidence>
<sequence>MKALRKCQNCTGSHSGNDSQCPLRSDSYATSLQLSSETPEQSPVPTSPEYHQIFVKTFLIIIIILISSNPPETVPSSAEENSLHDADTLLMIFKEMIAKFRACRTKANQIAVLGEIIIRYG</sequence>
<name>A0A182K6G7_9DIPT</name>
<dbReference type="AlphaFoldDB" id="A0A182K6G7"/>
<keyword evidence="3" id="KW-1185">Reference proteome</keyword>
<evidence type="ECO:0000256" key="1">
    <source>
        <dbReference type="SAM" id="MobiDB-lite"/>
    </source>
</evidence>
<dbReference type="VEuPathDB" id="VectorBase:ACHR006352"/>
<organism evidence="2 3">
    <name type="scientific">Anopheles christyi</name>
    <dbReference type="NCBI Taxonomy" id="43041"/>
    <lineage>
        <taxon>Eukaryota</taxon>
        <taxon>Metazoa</taxon>
        <taxon>Ecdysozoa</taxon>
        <taxon>Arthropoda</taxon>
        <taxon>Hexapoda</taxon>
        <taxon>Insecta</taxon>
        <taxon>Pterygota</taxon>
        <taxon>Neoptera</taxon>
        <taxon>Endopterygota</taxon>
        <taxon>Diptera</taxon>
        <taxon>Nematocera</taxon>
        <taxon>Culicoidea</taxon>
        <taxon>Culicidae</taxon>
        <taxon>Anophelinae</taxon>
        <taxon>Anopheles</taxon>
    </lineage>
</organism>
<dbReference type="EnsemblMetazoa" id="ACHR006352-RA">
    <property type="protein sequence ID" value="ACHR006352-PA"/>
    <property type="gene ID" value="ACHR006352"/>
</dbReference>
<reference evidence="3" key="1">
    <citation type="submission" date="2013-03" db="EMBL/GenBank/DDBJ databases">
        <title>The Genome Sequence of Anopheles christyi ACHKN1017.</title>
        <authorList>
            <consortium name="The Broad Institute Genomics Platform"/>
            <person name="Neafsey D.E."/>
            <person name="Besansky N."/>
            <person name="Walker B."/>
            <person name="Young S.K."/>
            <person name="Zeng Q."/>
            <person name="Gargeya S."/>
            <person name="Fitzgerald M."/>
            <person name="Haas B."/>
            <person name="Abouelleil A."/>
            <person name="Allen A.W."/>
            <person name="Alvarado L."/>
            <person name="Arachchi H.M."/>
            <person name="Berlin A.M."/>
            <person name="Chapman S.B."/>
            <person name="Gainer-Dewar J."/>
            <person name="Goldberg J."/>
            <person name="Griggs A."/>
            <person name="Gujja S."/>
            <person name="Hansen M."/>
            <person name="Howarth C."/>
            <person name="Imamovic A."/>
            <person name="Ireland A."/>
            <person name="Larimer J."/>
            <person name="McCowan C."/>
            <person name="Murphy C."/>
            <person name="Pearson M."/>
            <person name="Poon T.W."/>
            <person name="Priest M."/>
            <person name="Roberts A."/>
            <person name="Saif S."/>
            <person name="Shea T."/>
            <person name="Sisk P."/>
            <person name="Sykes S."/>
            <person name="Wortman J."/>
            <person name="Nusbaum C."/>
            <person name="Birren B."/>
        </authorList>
    </citation>
    <scope>NUCLEOTIDE SEQUENCE [LARGE SCALE GENOMIC DNA]</scope>
    <source>
        <strain evidence="3">ACHKN1017</strain>
    </source>
</reference>
<accession>A0A182K6G7</accession>
<proteinExistence type="predicted"/>
<dbReference type="Proteomes" id="UP000075881">
    <property type="component" value="Unassembled WGS sequence"/>
</dbReference>
<reference evidence="2" key="2">
    <citation type="submission" date="2020-05" db="UniProtKB">
        <authorList>
            <consortium name="EnsemblMetazoa"/>
        </authorList>
    </citation>
    <scope>IDENTIFICATION</scope>
    <source>
        <strain evidence="2">ACHKN1017</strain>
    </source>
</reference>
<feature type="region of interest" description="Disordered" evidence="1">
    <location>
        <begin position="1"/>
        <end position="24"/>
    </location>
</feature>
<feature type="compositionally biased region" description="Polar residues" evidence="1">
    <location>
        <begin position="8"/>
        <end position="24"/>
    </location>
</feature>
<protein>
    <submittedName>
        <fullName evidence="2">Uncharacterized protein</fullName>
    </submittedName>
</protein>